<dbReference type="PANTHER" id="PTHR33463:SF209">
    <property type="entry name" value="DISEASE RESISTANCE PROTEIN RPS2-LIKE"/>
    <property type="match status" value="1"/>
</dbReference>
<organism evidence="3 4">
    <name type="scientific">Stylosanthes scabra</name>
    <dbReference type="NCBI Taxonomy" id="79078"/>
    <lineage>
        <taxon>Eukaryota</taxon>
        <taxon>Viridiplantae</taxon>
        <taxon>Streptophyta</taxon>
        <taxon>Embryophyta</taxon>
        <taxon>Tracheophyta</taxon>
        <taxon>Spermatophyta</taxon>
        <taxon>Magnoliopsida</taxon>
        <taxon>eudicotyledons</taxon>
        <taxon>Gunneridae</taxon>
        <taxon>Pentapetalae</taxon>
        <taxon>rosids</taxon>
        <taxon>fabids</taxon>
        <taxon>Fabales</taxon>
        <taxon>Fabaceae</taxon>
        <taxon>Papilionoideae</taxon>
        <taxon>50 kb inversion clade</taxon>
        <taxon>dalbergioids sensu lato</taxon>
        <taxon>Dalbergieae</taxon>
        <taxon>Pterocarpus clade</taxon>
        <taxon>Stylosanthes</taxon>
    </lineage>
</organism>
<dbReference type="EMBL" id="JASCZI010121199">
    <property type="protein sequence ID" value="MED6160480.1"/>
    <property type="molecule type" value="Genomic_DNA"/>
</dbReference>
<evidence type="ECO:0000313" key="3">
    <source>
        <dbReference type="EMBL" id="MED6160480.1"/>
    </source>
</evidence>
<sequence>MKGAVLTGELKSRMLEFGLEFGDSSQERLEEVLFEETLKPDYIELLSHLKGLRVDCLYRLKSIGFENSWIHPILDHIQTLEVKLCFDIKNLVASKVSFSSLTKLNICGCHGLLYLFTSSTAESLSQLKEMKISHCGSMREIVCKEDDESNESKESIIFKQLEVLYLKDLPMLRWFYSGKRTLCFPSLQQLSMFGELWKMTTFCPHIQINLHSVKLPSDKAFAVQWEDNVDTTIRKMNDKKIALRESQYFQEMWRGSLPVPEACFSNLESLVVHQCDFLSEVIPANILPFLNNMQKLKVQKCRSVKTIFDVKCLTKDRTFLPIEFSPKKLELEKLPNLDSIWNEDPNGIFHFQLLQKVRVDTCKSLTSLFPKSVAKDLDKLENLKLKHCESLVEIIPFPGTEATPEGTTRDSIIFRCLTSLTLLNLPRFNCFYCSLHCVRLKTLNGHGDPQIENQVCFKEVYLLIEF</sequence>
<keyword evidence="1" id="KW-0611">Plant defense</keyword>
<reference evidence="3 4" key="1">
    <citation type="journal article" date="2023" name="Plants (Basel)">
        <title>Bridging the Gap: Combining Genomics and Transcriptomics Approaches to Understand Stylosanthes scabra, an Orphan Legume from the Brazilian Caatinga.</title>
        <authorList>
            <person name="Ferreira-Neto J.R.C."/>
            <person name="da Silva M.D."/>
            <person name="Binneck E."/>
            <person name="de Melo N.F."/>
            <person name="da Silva R.H."/>
            <person name="de Melo A.L.T.M."/>
            <person name="Pandolfi V."/>
            <person name="Bustamante F.O."/>
            <person name="Brasileiro-Vidal A.C."/>
            <person name="Benko-Iseppon A.M."/>
        </authorList>
    </citation>
    <scope>NUCLEOTIDE SEQUENCE [LARGE SCALE GENOMIC DNA]</scope>
    <source>
        <tissue evidence="3">Leaves</tissue>
    </source>
</reference>
<dbReference type="SUPFAM" id="SSF52058">
    <property type="entry name" value="L domain-like"/>
    <property type="match status" value="1"/>
</dbReference>
<comment type="caution">
    <text evidence="3">The sequence shown here is derived from an EMBL/GenBank/DDBJ whole genome shotgun (WGS) entry which is preliminary data.</text>
</comment>
<evidence type="ECO:0000313" key="4">
    <source>
        <dbReference type="Proteomes" id="UP001341840"/>
    </source>
</evidence>
<evidence type="ECO:0000256" key="1">
    <source>
        <dbReference type="ARBA" id="ARBA00022821"/>
    </source>
</evidence>
<dbReference type="PANTHER" id="PTHR33463">
    <property type="entry name" value="NB-ARC DOMAIN-CONTAINING PROTEIN-RELATED"/>
    <property type="match status" value="1"/>
</dbReference>
<dbReference type="InterPro" id="IPR032675">
    <property type="entry name" value="LRR_dom_sf"/>
</dbReference>
<protein>
    <recommendedName>
        <fullName evidence="2">Disease resistance protein At4g27190-like leucine-rich repeats domain-containing protein</fullName>
    </recommendedName>
</protein>
<evidence type="ECO:0000259" key="2">
    <source>
        <dbReference type="Pfam" id="PF23247"/>
    </source>
</evidence>
<keyword evidence="4" id="KW-1185">Reference proteome</keyword>
<dbReference type="Pfam" id="PF23247">
    <property type="entry name" value="LRR_RPS2"/>
    <property type="match status" value="2"/>
</dbReference>
<dbReference type="InterPro" id="IPR057135">
    <property type="entry name" value="At4g27190-like_LRR"/>
</dbReference>
<gene>
    <name evidence="3" type="ORF">PIB30_051801</name>
</gene>
<dbReference type="Gene3D" id="3.80.10.10">
    <property type="entry name" value="Ribonuclease Inhibitor"/>
    <property type="match status" value="2"/>
</dbReference>
<dbReference type="InterPro" id="IPR050905">
    <property type="entry name" value="Plant_NBS-LRR"/>
</dbReference>
<feature type="domain" description="Disease resistance protein At4g27190-like leucine-rich repeats" evidence="2">
    <location>
        <begin position="90"/>
        <end position="191"/>
    </location>
</feature>
<feature type="domain" description="Disease resistance protein At4g27190-like leucine-rich repeats" evidence="2">
    <location>
        <begin position="239"/>
        <end position="389"/>
    </location>
</feature>
<dbReference type="Proteomes" id="UP001341840">
    <property type="component" value="Unassembled WGS sequence"/>
</dbReference>
<accession>A0ABU6UIU4</accession>
<proteinExistence type="predicted"/>
<name>A0ABU6UIU4_9FABA</name>
<dbReference type="SUPFAM" id="SSF52047">
    <property type="entry name" value="RNI-like"/>
    <property type="match status" value="1"/>
</dbReference>